<dbReference type="PANTHER" id="PTHR43861">
    <property type="entry name" value="TRANS-ACONITATE 2-METHYLTRANSFERASE-RELATED"/>
    <property type="match status" value="1"/>
</dbReference>
<dbReference type="InterPro" id="IPR029044">
    <property type="entry name" value="Nucleotide-diphossugar_trans"/>
</dbReference>
<evidence type="ECO:0000313" key="4">
    <source>
        <dbReference type="EMBL" id="QJA76459.1"/>
    </source>
</evidence>
<dbReference type="Pfam" id="PF08241">
    <property type="entry name" value="Methyltransf_11"/>
    <property type="match status" value="2"/>
</dbReference>
<keyword evidence="4" id="KW-0489">Methyltransferase</keyword>
<evidence type="ECO:0000256" key="1">
    <source>
        <dbReference type="ARBA" id="ARBA00022679"/>
    </source>
</evidence>
<dbReference type="PANTHER" id="PTHR43861:SF3">
    <property type="entry name" value="PUTATIVE (AFU_ORTHOLOGUE AFUA_2G14390)-RELATED"/>
    <property type="match status" value="1"/>
</dbReference>
<dbReference type="Pfam" id="PF00535">
    <property type="entry name" value="Glycos_transf_2"/>
    <property type="match status" value="1"/>
</dbReference>
<dbReference type="Gene3D" id="3.90.550.10">
    <property type="entry name" value="Spore Coat Polysaccharide Biosynthesis Protein SpsA, Chain A"/>
    <property type="match status" value="1"/>
</dbReference>
<feature type="domain" description="Methyltransferase type 11" evidence="3">
    <location>
        <begin position="358"/>
        <end position="448"/>
    </location>
</feature>
<feature type="domain" description="Methyltransferase type 11" evidence="3">
    <location>
        <begin position="552"/>
        <end position="642"/>
    </location>
</feature>
<dbReference type="AlphaFoldDB" id="A0A6M3K2T6"/>
<keyword evidence="1 4" id="KW-0808">Transferase</keyword>
<gene>
    <name evidence="4" type="ORF">MM415A01506_0008</name>
</gene>
<dbReference type="SUPFAM" id="SSF53335">
    <property type="entry name" value="S-adenosyl-L-methionine-dependent methyltransferases"/>
    <property type="match status" value="2"/>
</dbReference>
<dbReference type="CDD" id="cd02440">
    <property type="entry name" value="AdoMet_MTases"/>
    <property type="match status" value="2"/>
</dbReference>
<dbReference type="CDD" id="cd00761">
    <property type="entry name" value="Glyco_tranf_GTA_type"/>
    <property type="match status" value="1"/>
</dbReference>
<dbReference type="SUPFAM" id="SSF53448">
    <property type="entry name" value="Nucleotide-diphospho-sugar transferases"/>
    <property type="match status" value="1"/>
</dbReference>
<dbReference type="EMBL" id="MT142226">
    <property type="protein sequence ID" value="QJA76459.1"/>
    <property type="molecule type" value="Genomic_DNA"/>
</dbReference>
<protein>
    <submittedName>
        <fullName evidence="4">Putative methyltransferase</fullName>
    </submittedName>
</protein>
<feature type="domain" description="Glycosyltransferase 2-like" evidence="2">
    <location>
        <begin position="4"/>
        <end position="172"/>
    </location>
</feature>
<organism evidence="4">
    <name type="scientific">viral metagenome</name>
    <dbReference type="NCBI Taxonomy" id="1070528"/>
    <lineage>
        <taxon>unclassified sequences</taxon>
        <taxon>metagenomes</taxon>
        <taxon>organismal metagenomes</taxon>
    </lineage>
</organism>
<dbReference type="InterPro" id="IPR013216">
    <property type="entry name" value="Methyltransf_11"/>
</dbReference>
<sequence length="705" mass="78101">MKVSVCIPVSNDQRPNATRNTVQSAKEGIGDLDHEIIVCDDQSVDGCTRGLPRDVLVVRTKRRMGCTGSRKVLEEAATGDVTIWSDAHCRYPVDGLKKMAIAAYDWAVGGQPGIIMPMTRTMVPGSRVGYGGKWEINERGIAVPKATVSAHPTHPGLVGAVYALRRDVLDKLGGWPHLPGFWGCADTTFGLIAWCLGVPTVVVNDVECIHRYSPDRRFCFSMTAWGHAANAHWMHRAAFPASYKTHWRPLLMKHPRWGTPKIMGKVDETFKYKRFRQLSAFVSDNRLPNRDESACFKALFLKEPPKSFAANDVYPEDRELNRQSTHVINTGRVKRAQRKEAFEWLAAHNHCIPVTAALDIGTGDGIGMELISQHCPDARVYGVDLIRQRVESAKAKGLDVRVGDAEALPFMDDTFELVTSMHVLEHCPAPARAMSEIERVLKPGGQALVIVPREQKPKWEAHLCCFPREKDVVHAVSQSGLEVVDVMTRLIHNRGREIRVVAQKLAEPYSDYVAQQVKIAPGHREHKFVREDRLAAMDWLVDHATVSLSAVLDVGPRDCFIMNYLAGKTSGTVRGIEVSPPAARTAREQGHDVIEGDVRQMPYEDGEFSFVNCLHVLEHCPQPGKAIAEMWRCVRPGGHMYIVVPVQSGEDGTRRGAHYSYFDSEEALCDSVVAAAPGCEVQSAIGVIKNGVKEIRLVAQKGTAE</sequence>
<dbReference type="InterPro" id="IPR001173">
    <property type="entry name" value="Glyco_trans_2-like"/>
</dbReference>
<accession>A0A6M3K2T6</accession>
<evidence type="ECO:0000259" key="2">
    <source>
        <dbReference type="Pfam" id="PF00535"/>
    </source>
</evidence>
<dbReference type="GO" id="GO:0032259">
    <property type="term" value="P:methylation"/>
    <property type="evidence" value="ECO:0007669"/>
    <property type="project" value="UniProtKB-KW"/>
</dbReference>
<dbReference type="Gene3D" id="3.40.50.150">
    <property type="entry name" value="Vaccinia Virus protein VP39"/>
    <property type="match status" value="2"/>
</dbReference>
<dbReference type="InterPro" id="IPR029063">
    <property type="entry name" value="SAM-dependent_MTases_sf"/>
</dbReference>
<evidence type="ECO:0000259" key="3">
    <source>
        <dbReference type="Pfam" id="PF08241"/>
    </source>
</evidence>
<reference evidence="4" key="1">
    <citation type="submission" date="2020-03" db="EMBL/GenBank/DDBJ databases">
        <title>The deep terrestrial virosphere.</title>
        <authorList>
            <person name="Holmfeldt K."/>
            <person name="Nilsson E."/>
            <person name="Simone D."/>
            <person name="Lopez-Fernandez M."/>
            <person name="Wu X."/>
            <person name="de Brujin I."/>
            <person name="Lundin D."/>
            <person name="Andersson A."/>
            <person name="Bertilsson S."/>
            <person name="Dopson M."/>
        </authorList>
    </citation>
    <scope>NUCLEOTIDE SEQUENCE</scope>
    <source>
        <strain evidence="4">MM415A01506</strain>
    </source>
</reference>
<proteinExistence type="predicted"/>
<name>A0A6M3K2T6_9ZZZZ</name>
<dbReference type="GO" id="GO:0008757">
    <property type="term" value="F:S-adenosylmethionine-dependent methyltransferase activity"/>
    <property type="evidence" value="ECO:0007669"/>
    <property type="project" value="InterPro"/>
</dbReference>